<evidence type="ECO:0000256" key="1">
    <source>
        <dbReference type="ARBA" id="ARBA00004651"/>
    </source>
</evidence>
<feature type="transmembrane region" description="Helical" evidence="6">
    <location>
        <begin position="21"/>
        <end position="45"/>
    </location>
</feature>
<protein>
    <submittedName>
        <fullName evidence="9">Gliding motility-associated ABC transporter substrate-binding protein GldG</fullName>
    </submittedName>
</protein>
<sequence>MNIANIGTTFRRETGAYFNSAIAYIYLVVFVAINNGLFMTQFFLLGKADMRLFFNNLPFTLFIFIPVITMRLWAEDRKENTFELLMTFPMNPLELVIGKFLASLVFYAVALLSSFAIPVVLLMTGKPDMGVVFSGYLGALFVGGLFLSIGIFISGLTKEQIVAFVLTVLSCFMVYFLGTDLFASLIDGWIAGAGTFIMNTLGAASHLDGFHKGVIDIKDIIYFAVGCGIFIFLNSLFFEGRYRPKSRLVFGTAVVVGLAIMVVFNWLVHDLQWGRFDVTEGKIYTVSPASKRILDQLKAPVEIRVYLTPPAKMPTMMKTMEEEIAGRLKELKLVSDNKLDYKIIHIDAAKLIEQAKGPDEKVAAVANKQEEGSLERSLEEKGIVPFQVESIDRDEVGVKLVYAAMTIDYKEKGEELLPRIVPQTLPDLEYLLLSRIVKMTFDHKPKIVLFSPLRGADVTPEMNQLLFKLGKASPQYEDDYKNIAPLVSNNGYDYQRVALTEGDPLPPDATELLVINPGSLNARQLYEINKYLYQGGSVIVAAQGYDYAFQMVPPRGVQVQPFKLSLDINNLLGKWGIKINEDMLMDESSDIVNVSTEQRVGPFAVSIPVKVPNQILVRQDTMNSKLPLMRRQPAFLYMWGSALDVADEVVKSLNLSPTVLFTSSAESWKVPYTGGLLKPDALGFLKADTGGKFVLGMILQGQFTNTFADQGVPPWPSKIDVSSNASQAEAVPPQKAEEKLEPRPGKLVVVGCSKMFSDSLIGNPANLSLFANLVDSLALGEDVVQIRSKTEVSRDIKKLSDAQKLGLRFMAVVLVPILWIGFASLRLFLRRKEKQFYLMAHSR</sequence>
<dbReference type="Pfam" id="PF12679">
    <property type="entry name" value="ABC2_membrane_2"/>
    <property type="match status" value="1"/>
</dbReference>
<keyword evidence="10" id="KW-1185">Reference proteome</keyword>
<name>A0A410P6V0_VELA1</name>
<keyword evidence="2" id="KW-1003">Cell membrane</keyword>
<feature type="transmembrane region" description="Helical" evidence="6">
    <location>
        <begin position="220"/>
        <end position="237"/>
    </location>
</feature>
<dbReference type="RefSeq" id="WP_128700755.1">
    <property type="nucleotide sequence ID" value="NZ_CP019384.1"/>
</dbReference>
<keyword evidence="5 6" id="KW-0472">Membrane</keyword>
<dbReference type="InterPro" id="IPR019196">
    <property type="entry name" value="ABC_transp_unknown"/>
</dbReference>
<dbReference type="InterPro" id="IPR055396">
    <property type="entry name" value="DUF7088"/>
</dbReference>
<evidence type="ECO:0000313" key="9">
    <source>
        <dbReference type="EMBL" id="QAT17788.1"/>
    </source>
</evidence>
<reference evidence="9 10" key="1">
    <citation type="submission" date="2017-01" db="EMBL/GenBank/DDBJ databases">
        <title>First insights into the biology of 'candidatus Vampirococcus archaeovorus'.</title>
        <authorList>
            <person name="Kizina J."/>
            <person name="Jordan S."/>
            <person name="Stueber K."/>
            <person name="Reinhardt R."/>
            <person name="Harder J."/>
        </authorList>
    </citation>
    <scope>NUCLEOTIDE SEQUENCE [LARGE SCALE GENOMIC DNA]</scope>
    <source>
        <strain evidence="9 10">LiM</strain>
    </source>
</reference>
<feature type="transmembrane region" description="Helical" evidence="6">
    <location>
        <begin position="95"/>
        <end position="121"/>
    </location>
</feature>
<evidence type="ECO:0000256" key="4">
    <source>
        <dbReference type="ARBA" id="ARBA00022989"/>
    </source>
</evidence>
<feature type="transmembrane region" description="Helical" evidence="6">
    <location>
        <begin position="249"/>
        <end position="268"/>
    </location>
</feature>
<organism evidence="9 10">
    <name type="scientific">Velamenicoccus archaeovorus</name>
    <dbReference type="NCBI Taxonomy" id="1930593"/>
    <lineage>
        <taxon>Bacteria</taxon>
        <taxon>Pseudomonadati</taxon>
        <taxon>Candidatus Omnitrophota</taxon>
        <taxon>Candidatus Velamenicoccus</taxon>
    </lineage>
</organism>
<feature type="transmembrane region" description="Helical" evidence="6">
    <location>
        <begin position="161"/>
        <end position="178"/>
    </location>
</feature>
<dbReference type="KEGG" id="vai:BU251_08675"/>
<dbReference type="OrthoDB" id="9794512at2"/>
<keyword evidence="4 6" id="KW-1133">Transmembrane helix</keyword>
<dbReference type="InterPro" id="IPR051449">
    <property type="entry name" value="ABC-2_transporter_component"/>
</dbReference>
<evidence type="ECO:0000256" key="6">
    <source>
        <dbReference type="SAM" id="Phobius"/>
    </source>
</evidence>
<dbReference type="Pfam" id="PF09822">
    <property type="entry name" value="ABC_transp_aux"/>
    <property type="match status" value="1"/>
</dbReference>
<evidence type="ECO:0000256" key="3">
    <source>
        <dbReference type="ARBA" id="ARBA00022692"/>
    </source>
</evidence>
<feature type="transmembrane region" description="Helical" evidence="6">
    <location>
        <begin position="805"/>
        <end position="829"/>
    </location>
</feature>
<feature type="transmembrane region" description="Helical" evidence="6">
    <location>
        <begin position="133"/>
        <end position="154"/>
    </location>
</feature>
<evidence type="ECO:0000259" key="7">
    <source>
        <dbReference type="Pfam" id="PF09822"/>
    </source>
</evidence>
<gene>
    <name evidence="9" type="ORF">BU251_08675</name>
</gene>
<dbReference type="AlphaFoldDB" id="A0A410P6V0"/>
<evidence type="ECO:0000259" key="8">
    <source>
        <dbReference type="Pfam" id="PF23357"/>
    </source>
</evidence>
<feature type="domain" description="DUF7088" evidence="8">
    <location>
        <begin position="280"/>
        <end position="405"/>
    </location>
</feature>
<accession>A0A410P6V0</accession>
<dbReference type="PANTHER" id="PTHR30294">
    <property type="entry name" value="MEMBRANE COMPONENT OF ABC TRANSPORTER YHHJ-RELATED"/>
    <property type="match status" value="1"/>
</dbReference>
<dbReference type="PANTHER" id="PTHR30294:SF29">
    <property type="entry name" value="MULTIDRUG ABC TRANSPORTER PERMEASE YBHS-RELATED"/>
    <property type="match status" value="1"/>
</dbReference>
<feature type="domain" description="ABC-type uncharacterised transport system" evidence="7">
    <location>
        <begin position="478"/>
        <end position="768"/>
    </location>
</feature>
<feature type="transmembrane region" description="Helical" evidence="6">
    <location>
        <begin position="57"/>
        <end position="74"/>
    </location>
</feature>
<keyword evidence="3 6" id="KW-0812">Transmembrane</keyword>
<evidence type="ECO:0000313" key="10">
    <source>
        <dbReference type="Proteomes" id="UP000287243"/>
    </source>
</evidence>
<proteinExistence type="predicted"/>
<comment type="subcellular location">
    <subcellularLocation>
        <location evidence="1">Cell membrane</location>
        <topology evidence="1">Multi-pass membrane protein</topology>
    </subcellularLocation>
</comment>
<dbReference type="EMBL" id="CP019384">
    <property type="protein sequence ID" value="QAT17788.1"/>
    <property type="molecule type" value="Genomic_DNA"/>
</dbReference>
<dbReference type="GO" id="GO:0005886">
    <property type="term" value="C:plasma membrane"/>
    <property type="evidence" value="ECO:0007669"/>
    <property type="project" value="UniProtKB-SubCell"/>
</dbReference>
<dbReference type="Pfam" id="PF23357">
    <property type="entry name" value="DUF7088"/>
    <property type="match status" value="1"/>
</dbReference>
<evidence type="ECO:0000256" key="2">
    <source>
        <dbReference type="ARBA" id="ARBA00022475"/>
    </source>
</evidence>
<dbReference type="Proteomes" id="UP000287243">
    <property type="component" value="Chromosome"/>
</dbReference>
<evidence type="ECO:0000256" key="5">
    <source>
        <dbReference type="ARBA" id="ARBA00023136"/>
    </source>
</evidence>